<dbReference type="InterPro" id="IPR019410">
    <property type="entry name" value="Methyltransf_16"/>
</dbReference>
<accession>A0A812S3B0</accession>
<dbReference type="PANTHER" id="PTHR14614:SF132">
    <property type="entry name" value="PROTEIN-LYSINE METHYLTRANSFERASE C42C1.13"/>
    <property type="match status" value="1"/>
</dbReference>
<dbReference type="EMBL" id="CAJNJA010020809">
    <property type="protein sequence ID" value="CAE7465224.1"/>
    <property type="molecule type" value="Genomic_DNA"/>
</dbReference>
<comment type="caution">
    <text evidence="1">The sequence shown here is derived from an EMBL/GenBank/DDBJ whole genome shotgun (WGS) entry which is preliminary data.</text>
</comment>
<proteinExistence type="predicted"/>
<dbReference type="OrthoDB" id="408305at2759"/>
<sequence>MLPQNRGEKHGLEGTRALDVGAGTGLVGLVVHRALSELMPYATDGSKERQRPGSLVTFTDVPRVIPLLSRNVALHCLADATRKADPAETQAGEAIVRPLLWGEAEAEALVQERGHFDLVLCCEVVYQQPQQVWQSLQAVLKRVLARPGGRVVFAYQHRDGAEVTDAQFFETLEEACGVHLESEANGLEVPLRKSCSCLCAGSCCTAMKKSWHRLHLMVS</sequence>
<dbReference type="Pfam" id="PF10294">
    <property type="entry name" value="Methyltransf_16"/>
    <property type="match status" value="1"/>
</dbReference>
<dbReference type="Proteomes" id="UP000601435">
    <property type="component" value="Unassembled WGS sequence"/>
</dbReference>
<evidence type="ECO:0000313" key="2">
    <source>
        <dbReference type="Proteomes" id="UP000601435"/>
    </source>
</evidence>
<gene>
    <name evidence="1" type="primary">Mettl21c</name>
    <name evidence="1" type="ORF">SNEC2469_LOCUS13059</name>
</gene>
<dbReference type="SUPFAM" id="SSF53335">
    <property type="entry name" value="S-adenosyl-L-methionine-dependent methyltransferases"/>
    <property type="match status" value="1"/>
</dbReference>
<keyword evidence="2" id="KW-1185">Reference proteome</keyword>
<dbReference type="Gene3D" id="3.40.50.150">
    <property type="entry name" value="Vaccinia Virus protein VP39"/>
    <property type="match status" value="1"/>
</dbReference>
<dbReference type="InterPro" id="IPR029063">
    <property type="entry name" value="SAM-dependent_MTases_sf"/>
</dbReference>
<evidence type="ECO:0000313" key="1">
    <source>
        <dbReference type="EMBL" id="CAE7465224.1"/>
    </source>
</evidence>
<dbReference type="AlphaFoldDB" id="A0A812S3B0"/>
<protein>
    <submittedName>
        <fullName evidence="1">Mettl21c protein</fullName>
    </submittedName>
</protein>
<name>A0A812S3B0_9DINO</name>
<dbReference type="PANTHER" id="PTHR14614">
    <property type="entry name" value="HEPATOCELLULAR CARCINOMA-ASSOCIATED ANTIGEN"/>
    <property type="match status" value="1"/>
</dbReference>
<organism evidence="1 2">
    <name type="scientific">Symbiodinium necroappetens</name>
    <dbReference type="NCBI Taxonomy" id="1628268"/>
    <lineage>
        <taxon>Eukaryota</taxon>
        <taxon>Sar</taxon>
        <taxon>Alveolata</taxon>
        <taxon>Dinophyceae</taxon>
        <taxon>Suessiales</taxon>
        <taxon>Symbiodiniaceae</taxon>
        <taxon>Symbiodinium</taxon>
    </lineage>
</organism>
<reference evidence="1" key="1">
    <citation type="submission" date="2021-02" db="EMBL/GenBank/DDBJ databases">
        <authorList>
            <person name="Dougan E. K."/>
            <person name="Rhodes N."/>
            <person name="Thang M."/>
            <person name="Chan C."/>
        </authorList>
    </citation>
    <scope>NUCLEOTIDE SEQUENCE</scope>
</reference>